<reference evidence="3" key="1">
    <citation type="submission" date="2023-12" db="EMBL/GenBank/DDBJ databases">
        <title>Novel isolates from deep terrestrial aquifers shed light on the physiology and ecology of the class Limnochordia.</title>
        <authorList>
            <person name="Karnachuk O.V."/>
            <person name="Lukina A.P."/>
            <person name="Avakyan M.R."/>
            <person name="Kadnikov V."/>
            <person name="Begmatov S."/>
            <person name="Beletsky A.V."/>
            <person name="Mardanov A.V."/>
            <person name="Ravin N.V."/>
        </authorList>
    </citation>
    <scope>NUCLEOTIDE SEQUENCE [LARGE SCALE GENOMIC DNA]</scope>
    <source>
        <strain evidence="3">LN</strain>
    </source>
</reference>
<dbReference type="EMBL" id="CP141614">
    <property type="protein sequence ID" value="WRP15177.1"/>
    <property type="molecule type" value="Genomic_DNA"/>
</dbReference>
<accession>A0ABZ1BQT0</accession>
<gene>
    <name evidence="2" type="ORF">VLY81_03130</name>
</gene>
<organism evidence="2 3">
    <name type="scientific">Geochorda subterranea</name>
    <dbReference type="NCBI Taxonomy" id="3109564"/>
    <lineage>
        <taxon>Bacteria</taxon>
        <taxon>Bacillati</taxon>
        <taxon>Bacillota</taxon>
        <taxon>Limnochordia</taxon>
        <taxon>Limnochordales</taxon>
        <taxon>Geochordaceae</taxon>
        <taxon>Geochorda</taxon>
    </lineage>
</organism>
<proteinExistence type="predicted"/>
<feature type="compositionally biased region" description="Low complexity" evidence="1">
    <location>
        <begin position="407"/>
        <end position="418"/>
    </location>
</feature>
<feature type="region of interest" description="Disordered" evidence="1">
    <location>
        <begin position="404"/>
        <end position="432"/>
    </location>
</feature>
<evidence type="ECO:0000313" key="2">
    <source>
        <dbReference type="EMBL" id="WRP15177.1"/>
    </source>
</evidence>
<sequence length="486" mass="53118">MTRRRIVSWWPVVVLVAAALLVGWGIGSLYDPVVSALSLPRWPWWGPRVRVGEREFRPDLRPRPDVTMDLQVWDVDQPARREAGGWPQVLAEGIEAFRARYPNATVQVRVLPWREYARTVGEALRMGQLPDVLGTPDAIYLLDARWQVPLRRYMEPRLPRVRSLAIMPGAWDLVTREEEWWGVPRWVEWHGWLKRAGAAPGRVWVDSGHPLTWRYLAMTLTPPSPEPVWQRQRLEAAAAWMAAAPLGGGRVQSGVPLHRPDLSLLEPLYSGEADAVGPVSGRLLRRLGAWPYPASATADVSLVAAPGDVEEAGRLPGPLLSASGYLVLARPGADDVRVQLAFELAWHLARWTARALAGFEGVVPVWNPQWQEPASRRQLRDAPPPDAVPWWHGLALPPGIDVLLQTPAAPEGPGASGASSGGGAPLAAPGPAVWGARPWQELSHELDAVREAADRLASGRAGLAVFLKEAASGVTPTPSEPAPAQP</sequence>
<dbReference type="RefSeq" id="WP_324669568.1">
    <property type="nucleotide sequence ID" value="NZ_CP141614.1"/>
</dbReference>
<evidence type="ECO:0008006" key="4">
    <source>
        <dbReference type="Google" id="ProtNLM"/>
    </source>
</evidence>
<keyword evidence="3" id="KW-1185">Reference proteome</keyword>
<dbReference type="SUPFAM" id="SSF53850">
    <property type="entry name" value="Periplasmic binding protein-like II"/>
    <property type="match status" value="1"/>
</dbReference>
<name>A0ABZ1BQT0_9FIRM</name>
<dbReference type="Gene3D" id="3.40.190.10">
    <property type="entry name" value="Periplasmic binding protein-like II"/>
    <property type="match status" value="1"/>
</dbReference>
<evidence type="ECO:0000313" key="3">
    <source>
        <dbReference type="Proteomes" id="UP001333102"/>
    </source>
</evidence>
<dbReference type="Proteomes" id="UP001333102">
    <property type="component" value="Chromosome"/>
</dbReference>
<protein>
    <recommendedName>
        <fullName evidence="4">Extracellular solute-binding protein</fullName>
    </recommendedName>
</protein>
<evidence type="ECO:0000256" key="1">
    <source>
        <dbReference type="SAM" id="MobiDB-lite"/>
    </source>
</evidence>